<feature type="disulfide bond" evidence="10">
    <location>
        <begin position="327"/>
        <end position="381"/>
    </location>
</feature>
<feature type="disulfide bond" evidence="10">
    <location>
        <begin position="413"/>
        <end position="439"/>
    </location>
</feature>
<organism evidence="13 15">
    <name type="scientific">Adineta steineri</name>
    <dbReference type="NCBI Taxonomy" id="433720"/>
    <lineage>
        <taxon>Eukaryota</taxon>
        <taxon>Metazoa</taxon>
        <taxon>Spiralia</taxon>
        <taxon>Gnathifera</taxon>
        <taxon>Rotifera</taxon>
        <taxon>Eurotatoria</taxon>
        <taxon>Bdelloidea</taxon>
        <taxon>Adinetida</taxon>
        <taxon>Adinetidae</taxon>
        <taxon>Adineta</taxon>
    </lineage>
</organism>
<dbReference type="PROSITE" id="PS50092">
    <property type="entry name" value="TSP1"/>
    <property type="match status" value="9"/>
</dbReference>
<evidence type="ECO:0000256" key="5">
    <source>
        <dbReference type="ARBA" id="ARBA00022737"/>
    </source>
</evidence>
<protein>
    <recommendedName>
        <fullName evidence="12">Peptidase M12B domain-containing protein</fullName>
    </recommendedName>
</protein>
<dbReference type="InterPro" id="IPR002870">
    <property type="entry name" value="Peptidase_M12B_N"/>
</dbReference>
<dbReference type="InterPro" id="IPR036383">
    <property type="entry name" value="TSP1_rpt_sf"/>
</dbReference>
<dbReference type="Gene3D" id="2.60.120.830">
    <property type="match status" value="1"/>
</dbReference>
<comment type="cofactor">
    <cofactor evidence="9">
        <name>Zn(2+)</name>
        <dbReference type="ChEBI" id="CHEBI:29105"/>
    </cofactor>
    <text evidence="9">Binds 1 zinc ion per subunit.</text>
</comment>
<dbReference type="Pfam" id="PF01562">
    <property type="entry name" value="Pep_M12B_propep"/>
    <property type="match status" value="1"/>
</dbReference>
<evidence type="ECO:0000256" key="10">
    <source>
        <dbReference type="PIRSR" id="PIRSR613273-3"/>
    </source>
</evidence>
<feature type="binding site" evidence="9">
    <location>
        <position position="253"/>
    </location>
    <ligand>
        <name>Ca(2+)</name>
        <dbReference type="ChEBI" id="CHEBI:29108"/>
        <label>2</label>
    </ligand>
</feature>
<dbReference type="Gene3D" id="2.20.100.10">
    <property type="entry name" value="Thrombospondin type-1 (TSP1) repeat"/>
    <property type="match status" value="10"/>
</dbReference>
<dbReference type="PRINTS" id="PR01857">
    <property type="entry name" value="ADAMTSFAMILY"/>
</dbReference>
<feature type="binding site" evidence="9 11">
    <location>
        <position position="397"/>
    </location>
    <ligand>
        <name>Zn(2+)</name>
        <dbReference type="ChEBI" id="CHEBI:29105"/>
        <note>catalytic</note>
    </ligand>
</feature>
<feature type="disulfide bond" evidence="10">
    <location>
        <begin position="590"/>
        <end position="602"/>
    </location>
</feature>
<dbReference type="SUPFAM" id="SSF82895">
    <property type="entry name" value="TSP-1 type 1 repeat"/>
    <property type="match status" value="13"/>
</dbReference>
<name>A0A813XLQ6_9BILA</name>
<dbReference type="InterPro" id="IPR001590">
    <property type="entry name" value="Peptidase_M12B"/>
</dbReference>
<dbReference type="Gene3D" id="3.40.390.10">
    <property type="entry name" value="Collagenase (Catalytic Domain)"/>
    <property type="match status" value="1"/>
</dbReference>
<feature type="binding site" evidence="9">
    <location>
        <position position="340"/>
    </location>
    <ligand>
        <name>Ca(2+)</name>
        <dbReference type="ChEBI" id="CHEBI:29108"/>
        <label>1</label>
    </ligand>
</feature>
<evidence type="ECO:0000313" key="14">
    <source>
        <dbReference type="EMBL" id="CAF3600322.1"/>
    </source>
</evidence>
<dbReference type="GO" id="GO:0030198">
    <property type="term" value="P:extracellular matrix organization"/>
    <property type="evidence" value="ECO:0007669"/>
    <property type="project" value="InterPro"/>
</dbReference>
<dbReference type="PROSITE" id="PS50215">
    <property type="entry name" value="ADAM_MEPRO"/>
    <property type="match status" value="1"/>
</dbReference>
<feature type="disulfide bond" evidence="10">
    <location>
        <begin position="351"/>
        <end position="363"/>
    </location>
</feature>
<comment type="caution">
    <text evidence="13">The sequence shown here is derived from an EMBL/GenBank/DDBJ whole genome shotgun (WGS) entry which is preliminary data.</text>
</comment>
<dbReference type="GO" id="GO:0006508">
    <property type="term" value="P:proteolysis"/>
    <property type="evidence" value="ECO:0007669"/>
    <property type="project" value="InterPro"/>
</dbReference>
<dbReference type="SUPFAM" id="SSF55486">
    <property type="entry name" value="Metalloproteases ('zincins'), catalytic domain"/>
    <property type="match status" value="1"/>
</dbReference>
<dbReference type="Pfam" id="PF00090">
    <property type="entry name" value="TSP_1"/>
    <property type="match status" value="2"/>
</dbReference>
<keyword evidence="9" id="KW-0106">Calcium</keyword>
<keyword evidence="7" id="KW-0325">Glycoprotein</keyword>
<evidence type="ECO:0000256" key="6">
    <source>
        <dbReference type="ARBA" id="ARBA00023157"/>
    </source>
</evidence>
<dbReference type="GO" id="GO:0031012">
    <property type="term" value="C:extracellular matrix"/>
    <property type="evidence" value="ECO:0007669"/>
    <property type="project" value="TreeGrafter"/>
</dbReference>
<feature type="disulfide bond" evidence="10">
    <location>
        <begin position="538"/>
        <end position="553"/>
    </location>
</feature>
<feature type="disulfide bond" evidence="10">
    <location>
        <begin position="575"/>
        <end position="612"/>
    </location>
</feature>
<dbReference type="InterPro" id="IPR010294">
    <property type="entry name" value="ADAMTS_spacer1"/>
</dbReference>
<dbReference type="Gene3D" id="3.40.1620.60">
    <property type="match status" value="1"/>
</dbReference>
<proteinExistence type="predicted"/>
<feature type="binding site" evidence="9">
    <location>
        <position position="253"/>
    </location>
    <ligand>
        <name>Ca(2+)</name>
        <dbReference type="ChEBI" id="CHEBI:29108"/>
        <label>1</label>
    </ligand>
</feature>
<dbReference type="InterPro" id="IPR000884">
    <property type="entry name" value="TSP1_rpt"/>
</dbReference>
<evidence type="ECO:0000259" key="12">
    <source>
        <dbReference type="PROSITE" id="PS50215"/>
    </source>
</evidence>
<accession>A0A813XLQ6</accession>
<dbReference type="SMART" id="SM00209">
    <property type="entry name" value="TSP1"/>
    <property type="match status" value="16"/>
</dbReference>
<reference evidence="13" key="1">
    <citation type="submission" date="2021-02" db="EMBL/GenBank/DDBJ databases">
        <authorList>
            <person name="Nowell W R."/>
        </authorList>
    </citation>
    <scope>NUCLEOTIDE SEQUENCE</scope>
</reference>
<evidence type="ECO:0000256" key="9">
    <source>
        <dbReference type="PIRSR" id="PIRSR613273-2"/>
    </source>
</evidence>
<feature type="disulfide bond" evidence="10">
    <location>
        <begin position="510"/>
        <end position="548"/>
    </location>
</feature>
<dbReference type="FunFam" id="2.20.100.10:FF:000001">
    <property type="entry name" value="semaphorin-5A isoform X1"/>
    <property type="match status" value="1"/>
</dbReference>
<keyword evidence="2" id="KW-0964">Secreted</keyword>
<comment type="caution">
    <text evidence="11">Lacks conserved residue(s) required for the propagation of feature annotation.</text>
</comment>
<feature type="binding site" evidence="9 11">
    <location>
        <position position="401"/>
    </location>
    <ligand>
        <name>Zn(2+)</name>
        <dbReference type="ChEBI" id="CHEBI:29105"/>
        <note>catalytic</note>
    </ligand>
</feature>
<keyword evidence="5" id="KW-0677">Repeat</keyword>
<dbReference type="FunFam" id="2.20.100.10:FF:000005">
    <property type="entry name" value="ADAM metallopeptidase with thrombospondin type 1 motif 9"/>
    <property type="match status" value="3"/>
</dbReference>
<dbReference type="Proteomes" id="UP000663881">
    <property type="component" value="Unassembled WGS sequence"/>
</dbReference>
<keyword evidence="9 11" id="KW-0862">Zinc</keyword>
<evidence type="ECO:0000256" key="11">
    <source>
        <dbReference type="PROSITE-ProRule" id="PRU00276"/>
    </source>
</evidence>
<dbReference type="Pfam" id="PF01421">
    <property type="entry name" value="Reprolysin"/>
    <property type="match status" value="1"/>
</dbReference>
<dbReference type="PANTHER" id="PTHR13723">
    <property type="entry name" value="ADAMTS A DISINTEGRIN AND METALLOPROTEASE WITH THROMBOSPONDIN MOTIFS PROTEASE"/>
    <property type="match status" value="1"/>
</dbReference>
<sequence>MNMSKNIATVDQEQFIYEIVIPQSLRSSRSSSFVPDWKARLRDKDQSYPSPDIRHKRSLETFINHTNTTLYYRINGFNQTFDLTLIEDEAFLAPSFTTQHFDQDHTWLTRDIEHCFYKGYINQNPLSTVSISLCHGLLGTFVYNDVEYFIEPKHHENETKWNYEHLFYTHKDSILSITDNPQTVRCPVNGVPYFEKETSYPHYHRSRKRRFRKSSKNIPSNFPTNYVEDNLAYHVKRRAKRQHDFDPTAKHVEILVAYDESIKSFHSDADIKSYILTLFSYVSHLYSDASIGNNIKIWLVKLVDLGKPFTDYIQSSDDAADTLSRFCTWQKDYNAEDTYDAAVLLTRTPLCNKRAKNVTDSKCDTLGLTELGTLCNKTSKCAVVRDNGFATAFTIAHEIAHLFGIRHDNDKACLDHTKEQNLMATSLTFNYNHYKWSNCSRHYFTQYLESERFKCLNNVPDYRSLSFKDLNDEQKARELPGSFSDLNDQCRRAFGVTFEYCTDLGFGPKCNRLYCREMYSNLSSCITNHAHWSDGTMCSEPRTEIKRCFRGQCRSALDLQVVNGNWGDWHAWSPCTRTCGSAVQKSQRFCDNPKPQNGGQYCSGQSTRIQSCEDNPPCKDPIDMFRQRQCSVFNNRTIDPSLPIGVRFEPKYNVLPGERCKLICKVTDDRLERSFVLGDRVEDGTPCGREEDTRDICISGICMPIGCDQKYGSNATEDVCGVCNGQNRTCRSYNGQTPVSAFGITNIIDIPSNTTRVSVTQISAGNDRYYLAVKHINGTYILNGMHSLQLYNVKIRIGGATLAYTGSDSGNETVLITGRLKVPLEIQVISIYQAGAPATLVDWEYYSPLDEINLARQYGDESSDYHCDRPCQGFKQTQKCLIHGREYELIYCSTYRIPYTYGQERCNDDCVLSWTTRYQQACSTRCGDGYKRVIYECTKTSYTKGNMESMDEDTCRKYVGEKPKDVVSCVGDCTGSGWVYGNWGECHYNDGCVRKRSAECRNSSNLPIPTHYCVPDFIFNTERCADASCDQSRWNYTSWSDCDCTLKRRRRSVTCVRYGKPVNDRDCIHEPKPDETVSCDDECSTAAHWETHAWQPCTATCSSHKGIRRRHVVCSHHGSTVQDAYCDQRSKPVQQEWCSTNVSCTTWSVSEWSSCSVTCGTGIQRRTVLCNQDGRAMDKSKCPQPMPIEQQTCTASSSTLCATLRWSTGPWDDCSATCGTGIQQRSVYCDDPSRAWIRIPDSECITMLGERTKPTHRQNCSIANCPSWQLSPWGKCSGKCGSAERHRRVWCSYNEREVDDNYCTQSGEVPLKTEICHVDLYCPQWTTGMWSECSGPLCSTGMQYRQVVCRQGHETISNIHCDEALRPLELQACHMPNNTACSNVRAISIAESTSSYIWDVKQFGECSTTCGVGRRLRQVHCVDSSTKMSYDDKYCAQLPRKPVDQEICNLNPCPTWFTDPWSPCPVTCGTGMQHRLVMCKNREEMVSPEKCNGLNRPETTKQCYTIPCRTGTGKDNNISPATATWIPSEWAQCDLQTCTQKRTVRCIDAMNGRILPMWDCSQNQPQPLTNRICPISTCIEWRVAHWNGCSVTCGRGIEIGFGLNCFARQMPIRKINASECELAEPHLPKPTARRECRRTCVDWRTSNWSECDNKCGTGKRFRQVTCHRKLTGQQVADRFCLQKRRNLTRPISEEICTKQSCYKWSPTDQWTPCSAMCNGGYEDNIARCVTTIDPIEQTVHDQLCNDIIRPQIRRSCNIKPCVPKPYNVTRRRGRRRRWEVGLWSPCNVPCGVGEQNRTIQCLAIFRNRTLNDRFCRHLPKPNLIQQCFQIACTPMWATNAWSSCSSQCGLGYEYRGISCHEVNNNGYLLKNNYTTQCNQYRAPTTRISCNMGDCESPYVWHVEPWSKCSSDCNRGEQTRHIYCKNRQSSLRVDDRFCKPHKPVTRIDCYGFLFEHDQSTKR</sequence>
<gene>
    <name evidence="14" type="ORF">OKA104_LOCUS6579</name>
    <name evidence="13" type="ORF">VCS650_LOCUS7793</name>
</gene>
<feature type="binding site" evidence="9">
    <location>
        <position position="455"/>
    </location>
    <ligand>
        <name>Ca(2+)</name>
        <dbReference type="ChEBI" id="CHEBI:29108"/>
        <label>1</label>
    </ligand>
</feature>
<feature type="binding site" evidence="9 11">
    <location>
        <position position="407"/>
    </location>
    <ligand>
        <name>Zn(2+)</name>
        <dbReference type="ChEBI" id="CHEBI:29105"/>
        <note>catalytic</note>
    </ligand>
</feature>
<dbReference type="Pfam" id="PF19030">
    <property type="entry name" value="TSP1_ADAMTS"/>
    <property type="match status" value="10"/>
</dbReference>
<comment type="subcellular location">
    <subcellularLocation>
        <location evidence="1">Secreted</location>
        <location evidence="1">Extracellular space</location>
        <location evidence="1">Extracellular matrix</location>
    </subcellularLocation>
</comment>
<dbReference type="EMBL" id="CAJNON010000050">
    <property type="protein sequence ID" value="CAF0872371.1"/>
    <property type="molecule type" value="Genomic_DNA"/>
</dbReference>
<evidence type="ECO:0000313" key="15">
    <source>
        <dbReference type="Proteomes" id="UP000663891"/>
    </source>
</evidence>
<dbReference type="PANTHER" id="PTHR13723:SF278">
    <property type="entry name" value="ADAM METALLOPEPTIDASE WITH THROMBOSPONDIN TYPE 1 MOTIF A, ISOFORM B"/>
    <property type="match status" value="1"/>
</dbReference>
<feature type="disulfide bond" evidence="10">
    <location>
        <begin position="490"/>
        <end position="515"/>
    </location>
</feature>
<feature type="disulfide bond" evidence="10 11">
    <location>
        <begin position="375"/>
        <end position="455"/>
    </location>
</feature>
<dbReference type="Pfam" id="PF05986">
    <property type="entry name" value="ADAMTS_spacer1"/>
    <property type="match status" value="1"/>
</dbReference>
<dbReference type="EMBL" id="CAJOAY010000243">
    <property type="protein sequence ID" value="CAF3600322.1"/>
    <property type="molecule type" value="Genomic_DNA"/>
</dbReference>
<dbReference type="InterPro" id="IPR024079">
    <property type="entry name" value="MetalloPept_cat_dom_sf"/>
</dbReference>
<keyword evidence="4" id="KW-0732">Signal</keyword>
<keyword evidence="6 10" id="KW-1015">Disulfide bond</keyword>
<feature type="active site" evidence="8 11">
    <location>
        <position position="398"/>
    </location>
</feature>
<dbReference type="InterPro" id="IPR013273">
    <property type="entry name" value="ADAMTS/ADAMTS-like"/>
</dbReference>
<dbReference type="InterPro" id="IPR050439">
    <property type="entry name" value="ADAMTS_ADAMTS-like"/>
</dbReference>
<evidence type="ECO:0000256" key="8">
    <source>
        <dbReference type="PIRSR" id="PIRSR613273-1"/>
    </source>
</evidence>
<dbReference type="GO" id="GO:0004222">
    <property type="term" value="F:metalloendopeptidase activity"/>
    <property type="evidence" value="ECO:0007669"/>
    <property type="project" value="InterPro"/>
</dbReference>
<feature type="disulfide bond" evidence="10">
    <location>
        <begin position="501"/>
        <end position="525"/>
    </location>
</feature>
<dbReference type="GO" id="GO:0046872">
    <property type="term" value="F:metal ion binding"/>
    <property type="evidence" value="ECO:0007669"/>
    <property type="project" value="UniProtKB-KW"/>
</dbReference>
<keyword evidence="9 11" id="KW-0479">Metal-binding</keyword>
<evidence type="ECO:0000313" key="13">
    <source>
        <dbReference type="EMBL" id="CAF0872371.1"/>
    </source>
</evidence>
<dbReference type="Proteomes" id="UP000663891">
    <property type="component" value="Unassembled WGS sequence"/>
</dbReference>
<evidence type="ECO:0000256" key="7">
    <source>
        <dbReference type="ARBA" id="ARBA00023180"/>
    </source>
</evidence>
<evidence type="ECO:0000256" key="3">
    <source>
        <dbReference type="ARBA" id="ARBA00022530"/>
    </source>
</evidence>
<dbReference type="OrthoDB" id="5948003at2759"/>
<feature type="domain" description="Peptidase M12B" evidence="12">
    <location>
        <begin position="250"/>
        <end position="460"/>
    </location>
</feature>
<evidence type="ECO:0000256" key="1">
    <source>
        <dbReference type="ARBA" id="ARBA00004498"/>
    </source>
</evidence>
<feature type="disulfide bond" evidence="10">
    <location>
        <begin position="579"/>
        <end position="618"/>
    </location>
</feature>
<evidence type="ECO:0000256" key="4">
    <source>
        <dbReference type="ARBA" id="ARBA00022729"/>
    </source>
</evidence>
<keyword evidence="3" id="KW-0272">Extracellular matrix</keyword>
<evidence type="ECO:0000256" key="2">
    <source>
        <dbReference type="ARBA" id="ARBA00022525"/>
    </source>
</evidence>